<reference evidence="1 2" key="1">
    <citation type="submission" date="2018-06" db="EMBL/GenBank/DDBJ databases">
        <title>Comparative genomics reveals the genomic features of Rhizophagus irregularis, R. cerebriforme, R. diaphanum and Gigaspora rosea, and their symbiotic lifestyle signature.</title>
        <authorList>
            <person name="Morin E."/>
            <person name="San Clemente H."/>
            <person name="Chen E.C.H."/>
            <person name="De La Providencia I."/>
            <person name="Hainaut M."/>
            <person name="Kuo A."/>
            <person name="Kohler A."/>
            <person name="Murat C."/>
            <person name="Tang N."/>
            <person name="Roy S."/>
            <person name="Loubradou J."/>
            <person name="Henrissat B."/>
            <person name="Grigoriev I.V."/>
            <person name="Corradi N."/>
            <person name="Roux C."/>
            <person name="Martin F.M."/>
        </authorList>
    </citation>
    <scope>NUCLEOTIDE SEQUENCE [LARGE SCALE GENOMIC DNA]</scope>
    <source>
        <strain evidence="1 2">DAOM 194757</strain>
    </source>
</reference>
<protein>
    <submittedName>
        <fullName evidence="1">Uncharacterized protein</fullName>
    </submittedName>
</protein>
<dbReference type="EMBL" id="QKWP01000175">
    <property type="protein sequence ID" value="RIB25432.1"/>
    <property type="molecule type" value="Genomic_DNA"/>
</dbReference>
<comment type="caution">
    <text evidence="1">The sequence shown here is derived from an EMBL/GenBank/DDBJ whole genome shotgun (WGS) entry which is preliminary data.</text>
</comment>
<proteinExistence type="predicted"/>
<sequence>MEGGSTHGSSKRCMVKICKGSPTETWKKITNNVLIKAEANGTLASYYRDHKDEYICMGCYNAIVVNTASSFKEHALNWDNGLKRHRNSFSISESISLLTNFIFEREVLDGEPPVFSFSQLRSIAINKNNDLIFFFDQIEEMACLDKKTEAEKRELERSLVYQCYLICWNQSRVIPLWNLHESETGGDYFSWVDGVNVLSKFLNDREKVEQKPAIYSFKELRKEMVAKDIRLSSFFNSIYNATLPDKKSDKYLDKLDKRLAVECYIICGNQNSKLTAFKEDISLFLDLMGLSAEALDALSHAGITISRRHLDRKKTEIANNHSSLIESYLENNKYNALALNVDDYHNIHAKWMPNTCSTSTVAHMTTLLLNRINIIAILQMTLNNASIHNPKLIDFELICNTLGHFYMEWMAKTFNDRFYYKTSLDEKLENLTLHNYDARITERQEERKMKDTILLDFFELKLEDVVSYISALQHVYENSLLNNYLTNSVIPVIANWPGKVFIRQAITLYLQIIGALIYQITFYHLYQLLAFSTSS</sequence>
<dbReference type="AlphaFoldDB" id="A0A397VUK4"/>
<dbReference type="STRING" id="44941.A0A397VUK4"/>
<organism evidence="1 2">
    <name type="scientific">Gigaspora rosea</name>
    <dbReference type="NCBI Taxonomy" id="44941"/>
    <lineage>
        <taxon>Eukaryota</taxon>
        <taxon>Fungi</taxon>
        <taxon>Fungi incertae sedis</taxon>
        <taxon>Mucoromycota</taxon>
        <taxon>Glomeromycotina</taxon>
        <taxon>Glomeromycetes</taxon>
        <taxon>Diversisporales</taxon>
        <taxon>Gigasporaceae</taxon>
        <taxon>Gigaspora</taxon>
    </lineage>
</organism>
<dbReference type="OrthoDB" id="2441966at2759"/>
<keyword evidence="2" id="KW-1185">Reference proteome</keyword>
<name>A0A397VUK4_9GLOM</name>
<dbReference type="Proteomes" id="UP000266673">
    <property type="component" value="Unassembled WGS sequence"/>
</dbReference>
<evidence type="ECO:0000313" key="2">
    <source>
        <dbReference type="Proteomes" id="UP000266673"/>
    </source>
</evidence>
<accession>A0A397VUK4</accession>
<evidence type="ECO:0000313" key="1">
    <source>
        <dbReference type="EMBL" id="RIB25432.1"/>
    </source>
</evidence>
<gene>
    <name evidence="1" type="ORF">C2G38_2276265</name>
</gene>